<dbReference type="NCBIfam" id="TIGR02128">
    <property type="entry name" value="G6PI_arch"/>
    <property type="match status" value="1"/>
</dbReference>
<proteinExistence type="inferred from homology"/>
<dbReference type="InterPro" id="IPR001347">
    <property type="entry name" value="SIS_dom"/>
</dbReference>
<gene>
    <name evidence="4" type="ORF">UFOPK2683_01275</name>
    <name evidence="5" type="ORF">UFOPK3605_01257</name>
    <name evidence="6" type="ORF">UFOPK3897_00312</name>
    <name evidence="7" type="ORF">UFOPK4121_00719</name>
</gene>
<protein>
    <submittedName>
        <fullName evidence="5">Unannotated protein</fullName>
    </submittedName>
</protein>
<keyword evidence="2" id="KW-0413">Isomerase</keyword>
<dbReference type="EMBL" id="CAFBMM010000075">
    <property type="protein sequence ID" value="CAB4913176.1"/>
    <property type="molecule type" value="Genomic_DNA"/>
</dbReference>
<name>A0A6J7H2J0_9ZZZZ</name>
<evidence type="ECO:0000256" key="2">
    <source>
        <dbReference type="ARBA" id="ARBA00023235"/>
    </source>
</evidence>
<dbReference type="InterPro" id="IPR046348">
    <property type="entry name" value="SIS_dom_sf"/>
</dbReference>
<dbReference type="EMBL" id="CAEZYK010000086">
    <property type="protein sequence ID" value="CAB4730900.1"/>
    <property type="molecule type" value="Genomic_DNA"/>
</dbReference>
<comment type="similarity">
    <text evidence="1">Belongs to the PGI/PMI family.</text>
</comment>
<dbReference type="SUPFAM" id="SSF53697">
    <property type="entry name" value="SIS domain"/>
    <property type="match status" value="1"/>
</dbReference>
<dbReference type="GO" id="GO:0004476">
    <property type="term" value="F:mannose-6-phosphate isomerase activity"/>
    <property type="evidence" value="ECO:0007669"/>
    <property type="project" value="InterPro"/>
</dbReference>
<evidence type="ECO:0000256" key="1">
    <source>
        <dbReference type="ARBA" id="ARBA00010523"/>
    </source>
</evidence>
<accession>A0A6J7H2J0</accession>
<dbReference type="CDD" id="cd05637">
    <property type="entry name" value="SIS_PGI_PMI_2"/>
    <property type="match status" value="1"/>
</dbReference>
<evidence type="ECO:0000313" key="4">
    <source>
        <dbReference type="EMBL" id="CAB4730900.1"/>
    </source>
</evidence>
<evidence type="ECO:0000313" key="6">
    <source>
        <dbReference type="EMBL" id="CAB4969745.1"/>
    </source>
</evidence>
<dbReference type="GO" id="GO:0004347">
    <property type="term" value="F:glucose-6-phosphate isomerase activity"/>
    <property type="evidence" value="ECO:0007669"/>
    <property type="project" value="InterPro"/>
</dbReference>
<feature type="domain" description="SIS" evidence="3">
    <location>
        <begin position="33"/>
        <end position="172"/>
    </location>
</feature>
<dbReference type="InterPro" id="IPR019490">
    <property type="entry name" value="Glu6P/Mann6P_isomerase_C"/>
</dbReference>
<dbReference type="GO" id="GO:0097367">
    <property type="term" value="F:carbohydrate derivative binding"/>
    <property type="evidence" value="ECO:0007669"/>
    <property type="project" value="InterPro"/>
</dbReference>
<dbReference type="PROSITE" id="PS51464">
    <property type="entry name" value="SIS"/>
    <property type="match status" value="1"/>
</dbReference>
<dbReference type="AlphaFoldDB" id="A0A6J7H2J0"/>
<dbReference type="EMBL" id="CAFBOF010000003">
    <property type="protein sequence ID" value="CAB4969745.1"/>
    <property type="molecule type" value="Genomic_DNA"/>
</dbReference>
<reference evidence="5" key="1">
    <citation type="submission" date="2020-05" db="EMBL/GenBank/DDBJ databases">
        <authorList>
            <person name="Chiriac C."/>
            <person name="Salcher M."/>
            <person name="Ghai R."/>
            <person name="Kavagutti S V."/>
        </authorList>
    </citation>
    <scope>NUCLEOTIDE SEQUENCE</scope>
</reference>
<sequence length="349" mass="36990">MSVDSINFLDAIAALPDQLDPAVTVAQGVDLSGVSRPDAINRVVVLGMGGSGIAGDVVGAVGGNSVPIIIKQGYRAPEYLDSKSLVFALSYSGNTEETLSMTKGAVDSGASVIAVSCGGALGNLVTESGGVLVPCPSGLMPRAALGALVAPLLVILERLNLRADSAADIKRAYEQLSKRRDQCVPKMTGPKNPARELARMIGRTIPLIYGGGSIGGLAARRFKNDINENAKAPAFWAMYPELNHNEICGWGQHGDVTRQIFSLVQLRHQDEHPRLAKQMALSRSLTEEVFVQVIEVEAQGEGRLAQLLDLMYLGAWTSCYLALDNDVDPGPIDAIAQLKSSLGSFVPER</sequence>
<dbReference type="Gene3D" id="3.40.50.10490">
    <property type="entry name" value="Glucose-6-phosphate isomerase like protein, domain 1"/>
    <property type="match status" value="2"/>
</dbReference>
<evidence type="ECO:0000259" key="3">
    <source>
        <dbReference type="PROSITE" id="PS51464"/>
    </source>
</evidence>
<evidence type="ECO:0000313" key="7">
    <source>
        <dbReference type="EMBL" id="CAB5021941.1"/>
    </source>
</evidence>
<dbReference type="Pfam" id="PF10432">
    <property type="entry name" value="bact-PGI_C"/>
    <property type="match status" value="1"/>
</dbReference>
<evidence type="ECO:0000313" key="5">
    <source>
        <dbReference type="EMBL" id="CAB4913176.1"/>
    </source>
</evidence>
<dbReference type="GO" id="GO:0005975">
    <property type="term" value="P:carbohydrate metabolic process"/>
    <property type="evidence" value="ECO:0007669"/>
    <property type="project" value="InterPro"/>
</dbReference>
<dbReference type="EMBL" id="CAFBPQ010000017">
    <property type="protein sequence ID" value="CAB5021941.1"/>
    <property type="molecule type" value="Genomic_DNA"/>
</dbReference>
<organism evidence="5">
    <name type="scientific">freshwater metagenome</name>
    <dbReference type="NCBI Taxonomy" id="449393"/>
    <lineage>
        <taxon>unclassified sequences</taxon>
        <taxon>metagenomes</taxon>
        <taxon>ecological metagenomes</taxon>
    </lineage>
</organism>
<dbReference type="NCBIfam" id="NF006426">
    <property type="entry name" value="PRK08674.1-6"/>
    <property type="match status" value="1"/>
</dbReference>
<dbReference type="GO" id="GO:1901135">
    <property type="term" value="P:carbohydrate derivative metabolic process"/>
    <property type="evidence" value="ECO:0007669"/>
    <property type="project" value="InterPro"/>
</dbReference>